<dbReference type="InterPro" id="IPR036942">
    <property type="entry name" value="Beta-barrel_TonB_sf"/>
</dbReference>
<dbReference type="InterPro" id="IPR012910">
    <property type="entry name" value="Plug_dom"/>
</dbReference>
<feature type="chain" id="PRO_5026799679" evidence="4">
    <location>
        <begin position="20"/>
        <end position="936"/>
    </location>
</feature>
<protein>
    <submittedName>
        <fullName evidence="7">TonB-dependent receptor</fullName>
    </submittedName>
</protein>
<dbReference type="PANTHER" id="PTHR40980">
    <property type="entry name" value="PLUG DOMAIN-CONTAINING PROTEIN"/>
    <property type="match status" value="1"/>
</dbReference>
<evidence type="ECO:0000313" key="7">
    <source>
        <dbReference type="EMBL" id="NER14615.1"/>
    </source>
</evidence>
<evidence type="ECO:0000256" key="2">
    <source>
        <dbReference type="ARBA" id="ARBA00023136"/>
    </source>
</evidence>
<keyword evidence="3" id="KW-0998">Cell outer membrane</keyword>
<comment type="subcellular location">
    <subcellularLocation>
        <location evidence="1">Cell outer membrane</location>
    </subcellularLocation>
</comment>
<dbReference type="InterPro" id="IPR037066">
    <property type="entry name" value="Plug_dom_sf"/>
</dbReference>
<evidence type="ECO:0000259" key="5">
    <source>
        <dbReference type="Pfam" id="PF07715"/>
    </source>
</evidence>
<dbReference type="Pfam" id="PF13715">
    <property type="entry name" value="CarbopepD_reg_2"/>
    <property type="match status" value="1"/>
</dbReference>
<dbReference type="Proteomes" id="UP000468581">
    <property type="component" value="Unassembled WGS sequence"/>
</dbReference>
<keyword evidence="2" id="KW-0472">Membrane</keyword>
<organism evidence="7 8">
    <name type="scientific">Leptobacterium flavescens</name>
    <dbReference type="NCBI Taxonomy" id="472055"/>
    <lineage>
        <taxon>Bacteria</taxon>
        <taxon>Pseudomonadati</taxon>
        <taxon>Bacteroidota</taxon>
        <taxon>Flavobacteriia</taxon>
        <taxon>Flavobacteriales</taxon>
        <taxon>Flavobacteriaceae</taxon>
        <taxon>Leptobacterium</taxon>
    </lineage>
</organism>
<dbReference type="Gene3D" id="2.40.170.20">
    <property type="entry name" value="TonB-dependent receptor, beta-barrel domain"/>
    <property type="match status" value="1"/>
</dbReference>
<dbReference type="AlphaFoldDB" id="A0A6P0UN65"/>
<dbReference type="SUPFAM" id="SSF56935">
    <property type="entry name" value="Porins"/>
    <property type="match status" value="1"/>
</dbReference>
<keyword evidence="4" id="KW-0732">Signal</keyword>
<keyword evidence="8" id="KW-1185">Reference proteome</keyword>
<dbReference type="Gene3D" id="2.60.40.1120">
    <property type="entry name" value="Carboxypeptidase-like, regulatory domain"/>
    <property type="match status" value="1"/>
</dbReference>
<feature type="signal peptide" evidence="4">
    <location>
        <begin position="1"/>
        <end position="19"/>
    </location>
</feature>
<feature type="domain" description="TonB-dependent receptor plug" evidence="5">
    <location>
        <begin position="137"/>
        <end position="231"/>
    </location>
</feature>
<dbReference type="RefSeq" id="WP_163607900.1">
    <property type="nucleotide sequence ID" value="NZ_JAABOO010000003.1"/>
</dbReference>
<gene>
    <name evidence="7" type="ORF">GWK08_14260</name>
</gene>
<sequence length="936" mass="104732">MKHFFVLLTSFFLVINALAAQEKGSIVGKITDKELNDEPLPFANVLIKGTTKGTTTDIDGLFEIGNVDPGTYTLVISFVGYKTLEIPNVVVEADKTTEINTGLGPDAQALDEVVITTTVSRESEVALILEQKKAIEIKQSIGAQELARKGVGDVEQGLTKVTGVSKQEGSRGLIVRGLDDRYNFLTVNGLPIVSVDPDKKIIPLDQFSTDIVRNVNIYKTFNPDVYGDFAGASIDIITKDIPKTPTTTVKIGFGANSQTSFKEFRRDDEAGSEFFGISGQRTNIPGIYDKGTVGQARDLTSEESSRVFNTDYNFDNNDAFLDNSYEITHGNTIRLGEDGERSFGYYTGLVFQNSYRTFLNGQDATYNTTGEVNRDLNFNSYKFSTQKTGLLSLAYQDINKFKLKVNTIFIQGTENTSEEKFGLFEEADDEFFFRGQRYTESTLLDLQLLGDFFFDDDKKNTLSFGTSFGSGEFKEPDRKVLRAEGIGNDARLFISNNSQPFRFFADVKIKDFSGFVNFKHGFGEADDLGKFKNTITFGAEADYLEYDYFNRTIRLDFNSNFNVLTESLNTDDPEDFFRRGFTANGLFYNDVTDASNRVEIEQLLYAGYVNYSVALEKWDITAGLRVEATDRTVFFRDFRLDGPQSPFREINLDPVNVFPSMNIKYQLNETSNLRFAASLTATRPRIREILPVLRNEGDGTGVQGNPNIDNSTNFNADFKYEIFPEDGGLISFTAFGKLIQDPIETILQPIAGSRFITFVNNDQAEILGLEVEYITPLNKLFGEHFSDLNFGFNGTLMYSNVSLADDIDTGFLTSNERKLQGASPFLVNADLSWTKDFSEKWNSIATLAYNVFGKRIDALGVNGLNDIEENSFHQLDLVWKNSFNKKFTLDIAVKNILNDVSEFTQEVASGSLQGQDLGILRSTRGINFSLSLGYKF</sequence>
<comment type="caution">
    <text evidence="7">The sequence shown here is derived from an EMBL/GenBank/DDBJ whole genome shotgun (WGS) entry which is preliminary data.</text>
</comment>
<dbReference type="InterPro" id="IPR041700">
    <property type="entry name" value="OMP_b-brl_3"/>
</dbReference>
<feature type="domain" description="Outer membrane protein beta-barrel" evidence="6">
    <location>
        <begin position="581"/>
        <end position="930"/>
    </location>
</feature>
<name>A0A6P0UN65_9FLAO</name>
<dbReference type="InterPro" id="IPR008969">
    <property type="entry name" value="CarboxyPept-like_regulatory"/>
</dbReference>
<reference evidence="7 8" key="1">
    <citation type="submission" date="2020-01" db="EMBL/GenBank/DDBJ databases">
        <title>Leptobacterium flavescens.</title>
        <authorList>
            <person name="Wang G."/>
        </authorList>
    </citation>
    <scope>NUCLEOTIDE SEQUENCE [LARGE SCALE GENOMIC DNA]</scope>
    <source>
        <strain evidence="7 8">KCTC 22160</strain>
    </source>
</reference>
<accession>A0A6P0UN65</accession>
<evidence type="ECO:0000259" key="6">
    <source>
        <dbReference type="Pfam" id="PF14905"/>
    </source>
</evidence>
<evidence type="ECO:0000256" key="1">
    <source>
        <dbReference type="ARBA" id="ARBA00004442"/>
    </source>
</evidence>
<dbReference type="Pfam" id="PF14905">
    <property type="entry name" value="OMP_b-brl_3"/>
    <property type="match status" value="1"/>
</dbReference>
<dbReference type="Gene3D" id="2.170.130.10">
    <property type="entry name" value="TonB-dependent receptor, plug domain"/>
    <property type="match status" value="1"/>
</dbReference>
<evidence type="ECO:0000256" key="4">
    <source>
        <dbReference type="SAM" id="SignalP"/>
    </source>
</evidence>
<evidence type="ECO:0000256" key="3">
    <source>
        <dbReference type="ARBA" id="ARBA00023237"/>
    </source>
</evidence>
<proteinExistence type="predicted"/>
<dbReference type="PANTHER" id="PTHR40980:SF5">
    <property type="entry name" value="TONB-DEPENDENT RECEPTOR"/>
    <property type="match status" value="1"/>
</dbReference>
<dbReference type="SUPFAM" id="SSF49464">
    <property type="entry name" value="Carboxypeptidase regulatory domain-like"/>
    <property type="match status" value="1"/>
</dbReference>
<dbReference type="GO" id="GO:0009279">
    <property type="term" value="C:cell outer membrane"/>
    <property type="evidence" value="ECO:0007669"/>
    <property type="project" value="UniProtKB-SubCell"/>
</dbReference>
<dbReference type="Pfam" id="PF07715">
    <property type="entry name" value="Plug"/>
    <property type="match status" value="1"/>
</dbReference>
<evidence type="ECO:0000313" key="8">
    <source>
        <dbReference type="Proteomes" id="UP000468581"/>
    </source>
</evidence>
<keyword evidence="7" id="KW-0675">Receptor</keyword>
<dbReference type="EMBL" id="JAABOO010000003">
    <property type="protein sequence ID" value="NER14615.1"/>
    <property type="molecule type" value="Genomic_DNA"/>
</dbReference>